<organism evidence="2 3">
    <name type="scientific">Fodinibius roseus</name>
    <dbReference type="NCBI Taxonomy" id="1194090"/>
    <lineage>
        <taxon>Bacteria</taxon>
        <taxon>Pseudomonadati</taxon>
        <taxon>Balneolota</taxon>
        <taxon>Balneolia</taxon>
        <taxon>Balneolales</taxon>
        <taxon>Balneolaceae</taxon>
        <taxon>Fodinibius</taxon>
    </lineage>
</organism>
<sequence length="55" mass="6553">MAKPKKENPRGVLNPHEGKHHFDLSRFHPPDDLQYFLEHFWIVEVTGKFTTPLNR</sequence>
<reference evidence="2 3" key="1">
    <citation type="submission" date="2016-11" db="EMBL/GenBank/DDBJ databases">
        <authorList>
            <person name="Jaros S."/>
            <person name="Januszkiewicz K."/>
            <person name="Wedrychowicz H."/>
        </authorList>
    </citation>
    <scope>NUCLEOTIDE SEQUENCE [LARGE SCALE GENOMIC DNA]</scope>
    <source>
        <strain evidence="2 3">DSM 21986</strain>
    </source>
</reference>
<dbReference type="STRING" id="1194090.SAMN05443144_105133"/>
<dbReference type="AlphaFoldDB" id="A0A1M4YQY7"/>
<dbReference type="EMBL" id="FQUS01000005">
    <property type="protein sequence ID" value="SHF08214.1"/>
    <property type="molecule type" value="Genomic_DNA"/>
</dbReference>
<name>A0A1M4YQY7_9BACT</name>
<evidence type="ECO:0000256" key="1">
    <source>
        <dbReference type="SAM" id="MobiDB-lite"/>
    </source>
</evidence>
<dbReference type="RefSeq" id="WP_170864300.1">
    <property type="nucleotide sequence ID" value="NZ_FQUS01000005.1"/>
</dbReference>
<gene>
    <name evidence="2" type="ORF">SAMN05443144_105133</name>
</gene>
<protein>
    <submittedName>
        <fullName evidence="2">Uncharacterized protein</fullName>
    </submittedName>
</protein>
<feature type="region of interest" description="Disordered" evidence="1">
    <location>
        <begin position="1"/>
        <end position="23"/>
    </location>
</feature>
<keyword evidence="3" id="KW-1185">Reference proteome</keyword>
<dbReference type="Proteomes" id="UP000184041">
    <property type="component" value="Unassembled WGS sequence"/>
</dbReference>
<proteinExistence type="predicted"/>
<accession>A0A1M4YQY7</accession>
<evidence type="ECO:0000313" key="3">
    <source>
        <dbReference type="Proteomes" id="UP000184041"/>
    </source>
</evidence>
<evidence type="ECO:0000313" key="2">
    <source>
        <dbReference type="EMBL" id="SHF08214.1"/>
    </source>
</evidence>